<dbReference type="InterPro" id="IPR004358">
    <property type="entry name" value="Sig_transdc_His_kin-like_C"/>
</dbReference>
<evidence type="ECO:0000256" key="8">
    <source>
        <dbReference type="ARBA" id="ARBA00022741"/>
    </source>
</evidence>
<evidence type="ECO:0000256" key="11">
    <source>
        <dbReference type="ARBA" id="ARBA00022989"/>
    </source>
</evidence>
<evidence type="ECO:0000256" key="12">
    <source>
        <dbReference type="ARBA" id="ARBA00023012"/>
    </source>
</evidence>
<comment type="subcellular location">
    <subcellularLocation>
        <location evidence="2">Membrane</location>
        <topology evidence="2">Multi-pass membrane protein</topology>
    </subcellularLocation>
</comment>
<feature type="domain" description="PAC" evidence="18">
    <location>
        <begin position="165"/>
        <end position="217"/>
    </location>
</feature>
<name>A0ABV0KSY6_9CYAN</name>
<dbReference type="PROSITE" id="PS50109">
    <property type="entry name" value="HIS_KIN"/>
    <property type="match status" value="1"/>
</dbReference>
<evidence type="ECO:0000256" key="1">
    <source>
        <dbReference type="ARBA" id="ARBA00000085"/>
    </source>
</evidence>
<dbReference type="InterPro" id="IPR029016">
    <property type="entry name" value="GAF-like_dom_sf"/>
</dbReference>
<dbReference type="PANTHER" id="PTHR42878:SF7">
    <property type="entry name" value="SENSOR HISTIDINE KINASE GLRK"/>
    <property type="match status" value="1"/>
</dbReference>
<evidence type="ECO:0000256" key="10">
    <source>
        <dbReference type="ARBA" id="ARBA00022840"/>
    </source>
</evidence>
<organism evidence="19 20">
    <name type="scientific">Stenomitos frigidus AS-A4</name>
    <dbReference type="NCBI Taxonomy" id="2933935"/>
    <lineage>
        <taxon>Bacteria</taxon>
        <taxon>Bacillati</taxon>
        <taxon>Cyanobacteriota</taxon>
        <taxon>Cyanophyceae</taxon>
        <taxon>Leptolyngbyales</taxon>
        <taxon>Leptolyngbyaceae</taxon>
        <taxon>Stenomitos</taxon>
    </lineage>
</organism>
<evidence type="ECO:0000259" key="17">
    <source>
        <dbReference type="PROSITE" id="PS50112"/>
    </source>
</evidence>
<dbReference type="SMART" id="SM00388">
    <property type="entry name" value="HisKA"/>
    <property type="match status" value="1"/>
</dbReference>
<keyword evidence="14" id="KW-0175">Coiled coil</keyword>
<dbReference type="InterPro" id="IPR000014">
    <property type="entry name" value="PAS"/>
</dbReference>
<dbReference type="NCBIfam" id="TIGR00229">
    <property type="entry name" value="sensory_box"/>
    <property type="match status" value="2"/>
</dbReference>
<feature type="domain" description="PAS" evidence="17">
    <location>
        <begin position="87"/>
        <end position="162"/>
    </location>
</feature>
<evidence type="ECO:0000259" key="18">
    <source>
        <dbReference type="PROSITE" id="PS50113"/>
    </source>
</evidence>
<dbReference type="Gene3D" id="3.30.450.20">
    <property type="entry name" value="PAS domain"/>
    <property type="match status" value="2"/>
</dbReference>
<dbReference type="Pfam" id="PF08447">
    <property type="entry name" value="PAS_3"/>
    <property type="match status" value="1"/>
</dbReference>
<dbReference type="Pfam" id="PF01590">
    <property type="entry name" value="GAF"/>
    <property type="match status" value="2"/>
</dbReference>
<dbReference type="SMART" id="SM00091">
    <property type="entry name" value="PAS"/>
    <property type="match status" value="2"/>
</dbReference>
<dbReference type="InterPro" id="IPR013655">
    <property type="entry name" value="PAS_fold_3"/>
</dbReference>
<dbReference type="CDD" id="cd00082">
    <property type="entry name" value="HisKA"/>
    <property type="match status" value="1"/>
</dbReference>
<dbReference type="InterPro" id="IPR000700">
    <property type="entry name" value="PAS-assoc_C"/>
</dbReference>
<evidence type="ECO:0000256" key="4">
    <source>
        <dbReference type="ARBA" id="ARBA00012438"/>
    </source>
</evidence>
<dbReference type="PROSITE" id="PS50046">
    <property type="entry name" value="PHYTOCHROME_2"/>
    <property type="match status" value="1"/>
</dbReference>
<dbReference type="SMART" id="SM00387">
    <property type="entry name" value="HATPase_c"/>
    <property type="match status" value="1"/>
</dbReference>
<evidence type="ECO:0000256" key="2">
    <source>
        <dbReference type="ARBA" id="ARBA00004141"/>
    </source>
</evidence>
<dbReference type="SMART" id="SM00086">
    <property type="entry name" value="PAC"/>
    <property type="match status" value="2"/>
</dbReference>
<dbReference type="Gene3D" id="3.30.450.40">
    <property type="match status" value="2"/>
</dbReference>
<evidence type="ECO:0000256" key="14">
    <source>
        <dbReference type="SAM" id="Coils"/>
    </source>
</evidence>
<evidence type="ECO:0000256" key="5">
    <source>
        <dbReference type="ARBA" id="ARBA00022553"/>
    </source>
</evidence>
<keyword evidence="5" id="KW-0597">Phosphoprotein</keyword>
<dbReference type="InterPro" id="IPR003594">
    <property type="entry name" value="HATPase_dom"/>
</dbReference>
<dbReference type="InterPro" id="IPR003661">
    <property type="entry name" value="HisK_dim/P_dom"/>
</dbReference>
<dbReference type="InterPro" id="IPR003018">
    <property type="entry name" value="GAF"/>
</dbReference>
<dbReference type="InterPro" id="IPR005467">
    <property type="entry name" value="His_kinase_dom"/>
</dbReference>
<evidence type="ECO:0000313" key="19">
    <source>
        <dbReference type="EMBL" id="MEP1062316.1"/>
    </source>
</evidence>
<dbReference type="InterPro" id="IPR016132">
    <property type="entry name" value="Phyto_chromo_attachment"/>
</dbReference>
<dbReference type="CDD" id="cd00130">
    <property type="entry name" value="PAS"/>
    <property type="match status" value="2"/>
</dbReference>
<feature type="domain" description="Histidine kinase" evidence="16">
    <location>
        <begin position="737"/>
        <end position="988"/>
    </location>
</feature>
<dbReference type="Pfam" id="PF00512">
    <property type="entry name" value="HisKA"/>
    <property type="match status" value="1"/>
</dbReference>
<evidence type="ECO:0000313" key="20">
    <source>
        <dbReference type="Proteomes" id="UP001476950"/>
    </source>
</evidence>
<dbReference type="SUPFAM" id="SSF55781">
    <property type="entry name" value="GAF domain-like"/>
    <property type="match status" value="2"/>
</dbReference>
<dbReference type="Pfam" id="PF02518">
    <property type="entry name" value="HATPase_c"/>
    <property type="match status" value="1"/>
</dbReference>
<dbReference type="InterPro" id="IPR050351">
    <property type="entry name" value="BphY/WalK/GraS-like"/>
</dbReference>
<keyword evidence="11" id="KW-1133">Transmembrane helix</keyword>
<keyword evidence="8" id="KW-0547">Nucleotide-binding</keyword>
<feature type="domain" description="PAS" evidence="17">
    <location>
        <begin position="218"/>
        <end position="288"/>
    </location>
</feature>
<keyword evidence="13" id="KW-0472">Membrane</keyword>
<feature type="domain" description="Phytochrome chromophore attachment site" evidence="15">
    <location>
        <begin position="369"/>
        <end position="505"/>
    </location>
</feature>
<feature type="coiled-coil region" evidence="14">
    <location>
        <begin position="333"/>
        <end position="366"/>
    </location>
</feature>
<evidence type="ECO:0000256" key="9">
    <source>
        <dbReference type="ARBA" id="ARBA00022777"/>
    </source>
</evidence>
<dbReference type="InterPro" id="IPR001610">
    <property type="entry name" value="PAC"/>
</dbReference>
<dbReference type="InterPro" id="IPR036890">
    <property type="entry name" value="HATPase_C_sf"/>
</dbReference>
<gene>
    <name evidence="19" type="ORF">NDI38_28490</name>
</gene>
<dbReference type="SUPFAM" id="SSF55874">
    <property type="entry name" value="ATPase domain of HSP90 chaperone/DNA topoisomerase II/histidine kinase"/>
    <property type="match status" value="1"/>
</dbReference>
<dbReference type="PANTHER" id="PTHR42878">
    <property type="entry name" value="TWO-COMPONENT HISTIDINE KINASE"/>
    <property type="match status" value="1"/>
</dbReference>
<dbReference type="PROSITE" id="PS50113">
    <property type="entry name" value="PAC"/>
    <property type="match status" value="1"/>
</dbReference>
<keyword evidence="7" id="KW-0812">Transmembrane</keyword>
<evidence type="ECO:0000256" key="6">
    <source>
        <dbReference type="ARBA" id="ARBA00022679"/>
    </source>
</evidence>
<dbReference type="Gene3D" id="1.10.287.130">
    <property type="match status" value="1"/>
</dbReference>
<dbReference type="SUPFAM" id="SSF55785">
    <property type="entry name" value="PYP-like sensor domain (PAS domain)"/>
    <property type="match status" value="2"/>
</dbReference>
<dbReference type="EC" id="2.7.13.3" evidence="4"/>
<sequence length="989" mass="112358">MTKQTRRQQKPDGKAAAIPLQTFDAALETALEARVQERTATLQQEKAQLQAALQSQQQSEAKLRQENIQLRATLQTQQQNEARLRQQEEQFRTLVNNVPGAVYRAATNEDWTIAFISDAIAQLTGYPATDFIQNRAQSFDKICHPDDVVRVNREIRAAIAARQPFVLEYRNIRADGQVVWVSDQGHAVYDANDKELWLDGVLLDITALKQTEEALRRSEERLKLITDALPVCISYVDRDQRLQVVNKTYETWFGQSQAAMLGKQLSEIIGAAAYQLVQDKVERALKGEAITYEMELPYRWRGSCHVRAILVPDVDDQQQVHGYYALIMDTTEQQALLRERKQAEEAAKQQAEREQLLNAIAQRIRESLHLDDILNTTVQEVRLLLNADRALIYRFQPDQTGVISVESVGDPWQPLQGEVIRDARLTIEAFKWQQQQGQTIIADIHDAGLEAFYVEILAQRQVQASMMLPITVGEQIWGLLIVQQCVAPRTWQPWEVDFLTQLATQLAIAIQQSELFQQVQQFNTVLEEQIQEHINQLQQALTYEALLKRITDSVRDSLDENQIFQTAVRELAIGLQLNGCTSALYDIKRQNLTITHEHLCYDLPSRVGHQIPLASEPNLYSQVRQGKCLQFCPLPEFSSSVQAVQAKYTILACPISIAIESVAVAAKQADHQLEIIGDLWLFRPRDCCFSDMEIRLVQQVSNQCAIAIRQSRLYQAARAQVVELERLNQLKDDFLSTVSHELRTPMSNIKMATQMLEVTLFSKPNDSMSASQAASVSSPDSASWQKVSRYFQILKDEGEREIKLINNLLDLSRLDSGREPLFLSTMQLKVWLPYLAEPFIERTKAQQQTLLISIAPDLPPLTTDFSYLERILSELLHNACKYTPSDETLTVLARTVTPVADQLDSYPFASDHPIELSVTNSGVEIPAIERDRVFDKFYRIPHNDPWKHGGTGLGLALVKKLVERLEGTIWVESANKQTSFVMRLPRSLG</sequence>
<evidence type="ECO:0000256" key="13">
    <source>
        <dbReference type="ARBA" id="ARBA00023136"/>
    </source>
</evidence>
<evidence type="ECO:0000259" key="16">
    <source>
        <dbReference type="PROSITE" id="PS50109"/>
    </source>
</evidence>
<keyword evidence="12" id="KW-0902">Two-component regulatory system</keyword>
<evidence type="ECO:0000256" key="7">
    <source>
        <dbReference type="ARBA" id="ARBA00022692"/>
    </source>
</evidence>
<dbReference type="InterPro" id="IPR013656">
    <property type="entry name" value="PAS_4"/>
</dbReference>
<dbReference type="SMART" id="SM00065">
    <property type="entry name" value="GAF"/>
    <property type="match status" value="2"/>
</dbReference>
<dbReference type="PROSITE" id="PS50112">
    <property type="entry name" value="PAS"/>
    <property type="match status" value="2"/>
</dbReference>
<dbReference type="InterPro" id="IPR035965">
    <property type="entry name" value="PAS-like_dom_sf"/>
</dbReference>
<keyword evidence="20" id="KW-1185">Reference proteome</keyword>
<dbReference type="Pfam" id="PF08448">
    <property type="entry name" value="PAS_4"/>
    <property type="match status" value="1"/>
</dbReference>
<dbReference type="Proteomes" id="UP001476950">
    <property type="component" value="Unassembled WGS sequence"/>
</dbReference>
<keyword evidence="6" id="KW-0808">Transferase</keyword>
<proteinExistence type="inferred from homology"/>
<dbReference type="InterPro" id="IPR036097">
    <property type="entry name" value="HisK_dim/P_sf"/>
</dbReference>
<evidence type="ECO:0000256" key="3">
    <source>
        <dbReference type="ARBA" id="ARBA00006402"/>
    </source>
</evidence>
<keyword evidence="9" id="KW-0418">Kinase</keyword>
<dbReference type="RefSeq" id="WP_190446833.1">
    <property type="nucleotide sequence ID" value="NZ_JAMPLM010000061.1"/>
</dbReference>
<evidence type="ECO:0000259" key="15">
    <source>
        <dbReference type="PROSITE" id="PS50046"/>
    </source>
</evidence>
<reference evidence="19 20" key="1">
    <citation type="submission" date="2022-04" db="EMBL/GenBank/DDBJ databases">
        <title>Positive selection, recombination, and allopatry shape intraspecific diversity of widespread and dominant cyanobacteria.</title>
        <authorList>
            <person name="Wei J."/>
            <person name="Shu W."/>
            <person name="Hu C."/>
        </authorList>
    </citation>
    <scope>NUCLEOTIDE SEQUENCE [LARGE SCALE GENOMIC DNA]</scope>
    <source>
        <strain evidence="19 20">AS-A4</strain>
    </source>
</reference>
<dbReference type="EMBL" id="JAMPLM010000061">
    <property type="protein sequence ID" value="MEP1062316.1"/>
    <property type="molecule type" value="Genomic_DNA"/>
</dbReference>
<comment type="similarity">
    <text evidence="3">In the N-terminal section; belongs to the phytochrome family.</text>
</comment>
<comment type="caution">
    <text evidence="19">The sequence shown here is derived from an EMBL/GenBank/DDBJ whole genome shotgun (WGS) entry which is preliminary data.</text>
</comment>
<feature type="coiled-coil region" evidence="14">
    <location>
        <begin position="32"/>
        <end position="97"/>
    </location>
</feature>
<protein>
    <recommendedName>
        <fullName evidence="4">histidine kinase</fullName>
        <ecNumber evidence="4">2.7.13.3</ecNumber>
    </recommendedName>
</protein>
<dbReference type="Gene3D" id="3.30.565.10">
    <property type="entry name" value="Histidine kinase-like ATPase, C-terminal domain"/>
    <property type="match status" value="1"/>
</dbReference>
<dbReference type="PRINTS" id="PR00344">
    <property type="entry name" value="BCTRLSENSOR"/>
</dbReference>
<keyword evidence="10" id="KW-0067">ATP-binding</keyword>
<dbReference type="SUPFAM" id="SSF47384">
    <property type="entry name" value="Homodimeric domain of signal transducing histidine kinase"/>
    <property type="match status" value="1"/>
</dbReference>
<comment type="catalytic activity">
    <reaction evidence="1">
        <text>ATP + protein L-histidine = ADP + protein N-phospho-L-histidine.</text>
        <dbReference type="EC" id="2.7.13.3"/>
    </reaction>
</comment>
<accession>A0ABV0KSY6</accession>